<comment type="similarity">
    <text evidence="2">Belongs to the ATPase inhibitor family.</text>
</comment>
<dbReference type="PANTHER" id="PTHR48417:SF1">
    <property type="entry name" value="ATP SYNTHASE F1 SUBUNIT EPSILON"/>
    <property type="match status" value="1"/>
</dbReference>
<comment type="subcellular location">
    <subcellularLocation>
        <location evidence="1">Mitochondrion</location>
    </subcellularLocation>
</comment>
<evidence type="ECO:0000256" key="5">
    <source>
        <dbReference type="ARBA" id="ARBA00023128"/>
    </source>
</evidence>
<keyword evidence="3" id="KW-0809">Transit peptide</keyword>
<evidence type="ECO:0000256" key="2">
    <source>
        <dbReference type="ARBA" id="ARBA00010901"/>
    </source>
</evidence>
<feature type="region of interest" description="Disordered" evidence="7">
    <location>
        <begin position="125"/>
        <end position="149"/>
    </location>
</feature>
<dbReference type="GO" id="GO:0005739">
    <property type="term" value="C:mitochondrion"/>
    <property type="evidence" value="ECO:0007669"/>
    <property type="project" value="UniProtKB-SubCell"/>
</dbReference>
<dbReference type="Gene3D" id="1.20.5.500">
    <property type="entry name" value="Single helix bin"/>
    <property type="match status" value="1"/>
</dbReference>
<dbReference type="Proteomes" id="UP000677054">
    <property type="component" value="Unassembled WGS sequence"/>
</dbReference>
<protein>
    <recommendedName>
        <fullName evidence="6">ATP synthase F1 subunit epsilon</fullName>
    </recommendedName>
</protein>
<name>A0A7R9A670_9CRUS</name>
<dbReference type="Pfam" id="PF04568">
    <property type="entry name" value="IATP"/>
    <property type="match status" value="1"/>
</dbReference>
<dbReference type="OrthoDB" id="10045676at2759"/>
<dbReference type="GO" id="GO:0042030">
    <property type="term" value="F:ATPase inhibitor activity"/>
    <property type="evidence" value="ECO:0007669"/>
    <property type="project" value="InterPro"/>
</dbReference>
<evidence type="ECO:0000313" key="9">
    <source>
        <dbReference type="Proteomes" id="UP000677054"/>
    </source>
</evidence>
<accession>A0A7R9A670</accession>
<dbReference type="AlphaFoldDB" id="A0A7R9A670"/>
<evidence type="ECO:0000256" key="4">
    <source>
        <dbReference type="ARBA" id="ARBA00023054"/>
    </source>
</evidence>
<dbReference type="SUPFAM" id="SSF64602">
    <property type="entry name" value="F1 ATPase inhibitor, IF1, C-terminal domain"/>
    <property type="match status" value="1"/>
</dbReference>
<keyword evidence="9" id="KW-1185">Reference proteome</keyword>
<evidence type="ECO:0000256" key="7">
    <source>
        <dbReference type="SAM" id="MobiDB-lite"/>
    </source>
</evidence>
<gene>
    <name evidence="8" type="ORF">DSTB1V02_LOCUS4863</name>
</gene>
<evidence type="ECO:0000313" key="8">
    <source>
        <dbReference type="EMBL" id="CAD7244985.1"/>
    </source>
</evidence>
<dbReference type="FunFam" id="1.20.5.500:FF:000007">
    <property type="entry name" value="ATPase inhibitor, putative"/>
    <property type="match status" value="1"/>
</dbReference>
<evidence type="ECO:0000256" key="3">
    <source>
        <dbReference type="ARBA" id="ARBA00022946"/>
    </source>
</evidence>
<dbReference type="EMBL" id="CAJPEV010000751">
    <property type="protein sequence ID" value="CAG0888224.1"/>
    <property type="molecule type" value="Genomic_DNA"/>
</dbReference>
<evidence type="ECO:0000256" key="6">
    <source>
        <dbReference type="ARBA" id="ARBA00030036"/>
    </source>
</evidence>
<keyword evidence="5" id="KW-0496">Mitochondrion</keyword>
<sequence length="221" mass="23830">MAVFGATAPPRETGFVTEDDVGAGAGRQRVGEAARLRRGSVVVGEDGCAYRTRDSSCPAVVPFCEILQVRSSGDSEPNVWVVGSSWGLLLELRVRESWNIGFISLNGKGKKTLVLAMQVAWTSSSSGGGDSQMPGLGGGAGKGGGGGGSIRDAGGAFGKMEAAREEQYFRKLARKQLDDLKSHLDEQISYHEHEIKMHMEKIEAHRKRVHDIAEMQKKEKE</sequence>
<dbReference type="EMBL" id="LR900268">
    <property type="protein sequence ID" value="CAD7244985.1"/>
    <property type="molecule type" value="Genomic_DNA"/>
</dbReference>
<dbReference type="InterPro" id="IPR007648">
    <property type="entry name" value="ATPase_inhibitor_mt"/>
</dbReference>
<reference evidence="8" key="1">
    <citation type="submission" date="2020-11" db="EMBL/GenBank/DDBJ databases">
        <authorList>
            <person name="Tran Van P."/>
        </authorList>
    </citation>
    <scope>NUCLEOTIDE SEQUENCE</scope>
</reference>
<evidence type="ECO:0000256" key="1">
    <source>
        <dbReference type="ARBA" id="ARBA00004173"/>
    </source>
</evidence>
<organism evidence="8">
    <name type="scientific">Darwinula stevensoni</name>
    <dbReference type="NCBI Taxonomy" id="69355"/>
    <lineage>
        <taxon>Eukaryota</taxon>
        <taxon>Metazoa</taxon>
        <taxon>Ecdysozoa</taxon>
        <taxon>Arthropoda</taxon>
        <taxon>Crustacea</taxon>
        <taxon>Oligostraca</taxon>
        <taxon>Ostracoda</taxon>
        <taxon>Podocopa</taxon>
        <taxon>Podocopida</taxon>
        <taxon>Darwinulocopina</taxon>
        <taxon>Darwinuloidea</taxon>
        <taxon>Darwinulidae</taxon>
        <taxon>Darwinula</taxon>
    </lineage>
</organism>
<keyword evidence="4" id="KW-0175">Coiled coil</keyword>
<proteinExistence type="inferred from homology"/>
<feature type="compositionally biased region" description="Gly residues" evidence="7">
    <location>
        <begin position="126"/>
        <end position="149"/>
    </location>
</feature>
<dbReference type="PANTHER" id="PTHR48417">
    <property type="entry name" value="ATP SYNTHASE F1 SUBUNIT EPSILON"/>
    <property type="match status" value="1"/>
</dbReference>